<keyword evidence="2" id="KW-1185">Reference proteome</keyword>
<proteinExistence type="predicted"/>
<reference evidence="1" key="1">
    <citation type="submission" date="2022-06" db="EMBL/GenBank/DDBJ databases">
        <title>Novel species in genus nocardia.</title>
        <authorList>
            <person name="Li F."/>
        </authorList>
    </citation>
    <scope>NUCLEOTIDE SEQUENCE</scope>
    <source>
        <strain evidence="1">CDC141</strain>
    </source>
</reference>
<evidence type="ECO:0000313" key="2">
    <source>
        <dbReference type="Proteomes" id="UP001139157"/>
    </source>
</evidence>
<gene>
    <name evidence="1" type="ORF">NDR86_15820</name>
</gene>
<sequence>MESQPTKSGVLLRLIGDEADIRATLDRMRAAGFTVQWNGRFRPDDQGGVRTYAKLRGEQS</sequence>
<dbReference type="AlphaFoldDB" id="A0A9X2EB82"/>
<accession>A0A9X2EB82</accession>
<dbReference type="EMBL" id="JAMRXG010000006">
    <property type="protein sequence ID" value="MCM6774943.1"/>
    <property type="molecule type" value="Genomic_DNA"/>
</dbReference>
<name>A0A9X2EB82_9NOCA</name>
<dbReference type="Proteomes" id="UP001139157">
    <property type="component" value="Unassembled WGS sequence"/>
</dbReference>
<comment type="caution">
    <text evidence="1">The sequence shown here is derived from an EMBL/GenBank/DDBJ whole genome shotgun (WGS) entry which is preliminary data.</text>
</comment>
<dbReference type="RefSeq" id="WP_251912857.1">
    <property type="nucleotide sequence ID" value="NZ_JAMRXG010000006.1"/>
</dbReference>
<organism evidence="1 2">
    <name type="scientific">Nocardia pulmonis</name>
    <dbReference type="NCBI Taxonomy" id="2951408"/>
    <lineage>
        <taxon>Bacteria</taxon>
        <taxon>Bacillati</taxon>
        <taxon>Actinomycetota</taxon>
        <taxon>Actinomycetes</taxon>
        <taxon>Mycobacteriales</taxon>
        <taxon>Nocardiaceae</taxon>
        <taxon>Nocardia</taxon>
    </lineage>
</organism>
<protein>
    <submittedName>
        <fullName evidence="1">Uncharacterized protein</fullName>
    </submittedName>
</protein>
<evidence type="ECO:0000313" key="1">
    <source>
        <dbReference type="EMBL" id="MCM6774943.1"/>
    </source>
</evidence>